<dbReference type="Proteomes" id="UP001595724">
    <property type="component" value="Unassembled WGS sequence"/>
</dbReference>
<accession>A0ABV7UTY5</accession>
<protein>
    <submittedName>
        <fullName evidence="2">Uncharacterized protein</fullName>
    </submittedName>
</protein>
<dbReference type="RefSeq" id="WP_386709112.1">
    <property type="nucleotide sequence ID" value="NZ_JBHRYF010000008.1"/>
</dbReference>
<reference evidence="3" key="1">
    <citation type="journal article" date="2019" name="Int. J. Syst. Evol. Microbiol.">
        <title>The Global Catalogue of Microorganisms (GCM) 10K type strain sequencing project: providing services to taxonomists for standard genome sequencing and annotation.</title>
        <authorList>
            <consortium name="The Broad Institute Genomics Platform"/>
            <consortium name="The Broad Institute Genome Sequencing Center for Infectious Disease"/>
            <person name="Wu L."/>
            <person name="Ma J."/>
        </authorList>
    </citation>
    <scope>NUCLEOTIDE SEQUENCE [LARGE SCALE GENOMIC DNA]</scope>
    <source>
        <strain evidence="3">KCTC 42211</strain>
    </source>
</reference>
<sequence>MNARIPISENPVPQDRTTRPESPREPTGQPPRHLHRERDFGIGYGNSSGYGSELHYVDGHVDPIFRCA</sequence>
<evidence type="ECO:0000313" key="3">
    <source>
        <dbReference type="Proteomes" id="UP001595724"/>
    </source>
</evidence>
<comment type="caution">
    <text evidence="2">The sequence shown here is derived from an EMBL/GenBank/DDBJ whole genome shotgun (WGS) entry which is preliminary data.</text>
</comment>
<gene>
    <name evidence="2" type="ORF">ACFOM9_08785</name>
</gene>
<dbReference type="EMBL" id="JBHRYF010000008">
    <property type="protein sequence ID" value="MFC3660158.1"/>
    <property type="molecule type" value="Genomic_DNA"/>
</dbReference>
<name>A0ABV7UTY5_9GAMM</name>
<organism evidence="2 3">
    <name type="scientific">Luteimonas notoginsengisoli</name>
    <dbReference type="NCBI Taxonomy" id="1578200"/>
    <lineage>
        <taxon>Bacteria</taxon>
        <taxon>Pseudomonadati</taxon>
        <taxon>Pseudomonadota</taxon>
        <taxon>Gammaproteobacteria</taxon>
        <taxon>Lysobacterales</taxon>
        <taxon>Lysobacteraceae</taxon>
        <taxon>Luteimonas</taxon>
    </lineage>
</organism>
<evidence type="ECO:0000256" key="1">
    <source>
        <dbReference type="SAM" id="MobiDB-lite"/>
    </source>
</evidence>
<keyword evidence="3" id="KW-1185">Reference proteome</keyword>
<feature type="region of interest" description="Disordered" evidence="1">
    <location>
        <begin position="1"/>
        <end position="47"/>
    </location>
</feature>
<proteinExistence type="predicted"/>
<evidence type="ECO:0000313" key="2">
    <source>
        <dbReference type="EMBL" id="MFC3660158.1"/>
    </source>
</evidence>